<dbReference type="STRING" id="445975.COLSTE_02394"/>
<dbReference type="CDD" id="cd04301">
    <property type="entry name" value="NAT_SF"/>
    <property type="match status" value="1"/>
</dbReference>
<dbReference type="PANTHER" id="PTHR43877:SF2">
    <property type="entry name" value="AMINOALKYLPHOSPHONATE N-ACETYLTRANSFERASE-RELATED"/>
    <property type="match status" value="1"/>
</dbReference>
<evidence type="ECO:0000313" key="4">
    <source>
        <dbReference type="EMBL" id="EEA89440.1"/>
    </source>
</evidence>
<dbReference type="AlphaFoldDB" id="B6GE57"/>
<reference evidence="4 5" key="1">
    <citation type="submission" date="2008-10" db="EMBL/GenBank/DDBJ databases">
        <title>Draft genome sequence of Collinsella stercoris (DSM 13279).</title>
        <authorList>
            <person name="Sudarsanam P."/>
            <person name="Ley R."/>
            <person name="Guruge J."/>
            <person name="Turnbaugh P.J."/>
            <person name="Mahowald M."/>
            <person name="Liep D."/>
            <person name="Gordon J."/>
        </authorList>
    </citation>
    <scope>NUCLEOTIDE SEQUENCE [LARGE SCALE GENOMIC DNA]</scope>
    <source>
        <strain evidence="4 5">DSM 13279</strain>
    </source>
</reference>
<evidence type="ECO:0000256" key="1">
    <source>
        <dbReference type="ARBA" id="ARBA00022679"/>
    </source>
</evidence>
<dbReference type="HOGENOM" id="CLU_013985_13_0_11"/>
<keyword evidence="1 4" id="KW-0808">Transferase</keyword>
<name>B6GE57_9ACTN</name>
<dbReference type="Proteomes" id="UP000003560">
    <property type="component" value="Unassembled WGS sequence"/>
</dbReference>
<evidence type="ECO:0000256" key="2">
    <source>
        <dbReference type="ARBA" id="ARBA00023315"/>
    </source>
</evidence>
<dbReference type="InterPro" id="IPR016181">
    <property type="entry name" value="Acyl_CoA_acyltransferase"/>
</dbReference>
<comment type="caution">
    <text evidence="4">The sequence shown here is derived from an EMBL/GenBank/DDBJ whole genome shotgun (WGS) entry which is preliminary data.</text>
</comment>
<protein>
    <submittedName>
        <fullName evidence="4">Acetyltransferase, GNAT family</fullName>
    </submittedName>
</protein>
<accession>B6GE57</accession>
<sequence length="178" mass="19258">MKLVVRPTTKADVAAAETCLTDGKAALAELDIPQWQGEYPNRIDITEDIEHGAAYVAESADGALVGTLALSFTGDETYDAIDGAWLTDSSSSSPTYGVIHRCAVSKAAAHQGVMSFMFEECERIAREHGAKSMRIDTHERNLPLQGLAQKLGYQRCGVIALPYEGEADPLRVAFEKLL</sequence>
<proteinExistence type="predicted"/>
<dbReference type="eggNOG" id="COG0456">
    <property type="taxonomic scope" value="Bacteria"/>
</dbReference>
<dbReference type="GeneID" id="98001610"/>
<dbReference type="InterPro" id="IPR050832">
    <property type="entry name" value="Bact_Acetyltransf"/>
</dbReference>
<feature type="domain" description="N-acetyltransferase" evidence="3">
    <location>
        <begin position="3"/>
        <end position="175"/>
    </location>
</feature>
<dbReference type="PROSITE" id="PS51186">
    <property type="entry name" value="GNAT"/>
    <property type="match status" value="1"/>
</dbReference>
<dbReference type="Gene3D" id="3.40.630.30">
    <property type="match status" value="1"/>
</dbReference>
<dbReference type="InterPro" id="IPR000182">
    <property type="entry name" value="GNAT_dom"/>
</dbReference>
<organism evidence="4 5">
    <name type="scientific">Collinsella stercoris DSM 13279</name>
    <dbReference type="NCBI Taxonomy" id="445975"/>
    <lineage>
        <taxon>Bacteria</taxon>
        <taxon>Bacillati</taxon>
        <taxon>Actinomycetota</taxon>
        <taxon>Coriobacteriia</taxon>
        <taxon>Coriobacteriales</taxon>
        <taxon>Coriobacteriaceae</taxon>
        <taxon>Collinsella</taxon>
    </lineage>
</organism>
<dbReference type="OrthoDB" id="9796381at2"/>
<dbReference type="EMBL" id="ABXJ01000142">
    <property type="protein sequence ID" value="EEA89440.1"/>
    <property type="molecule type" value="Genomic_DNA"/>
</dbReference>
<keyword evidence="5" id="KW-1185">Reference proteome</keyword>
<dbReference type="PANTHER" id="PTHR43877">
    <property type="entry name" value="AMINOALKYLPHOSPHONATE N-ACETYLTRANSFERASE-RELATED-RELATED"/>
    <property type="match status" value="1"/>
</dbReference>
<dbReference type="Pfam" id="PF00583">
    <property type="entry name" value="Acetyltransf_1"/>
    <property type="match status" value="1"/>
</dbReference>
<keyword evidence="2" id="KW-0012">Acyltransferase</keyword>
<dbReference type="SUPFAM" id="SSF55729">
    <property type="entry name" value="Acyl-CoA N-acyltransferases (Nat)"/>
    <property type="match status" value="1"/>
</dbReference>
<dbReference type="GO" id="GO:0016747">
    <property type="term" value="F:acyltransferase activity, transferring groups other than amino-acyl groups"/>
    <property type="evidence" value="ECO:0007669"/>
    <property type="project" value="InterPro"/>
</dbReference>
<evidence type="ECO:0000259" key="3">
    <source>
        <dbReference type="PROSITE" id="PS51186"/>
    </source>
</evidence>
<gene>
    <name evidence="4" type="ORF">COLSTE_02394</name>
</gene>
<dbReference type="RefSeq" id="WP_006722016.1">
    <property type="nucleotide sequence ID" value="NZ_CP085935.1"/>
</dbReference>
<evidence type="ECO:0000313" key="5">
    <source>
        <dbReference type="Proteomes" id="UP000003560"/>
    </source>
</evidence>
<reference evidence="4 5" key="2">
    <citation type="submission" date="2008-10" db="EMBL/GenBank/DDBJ databases">
        <authorList>
            <person name="Fulton L."/>
            <person name="Clifton S."/>
            <person name="Fulton B."/>
            <person name="Xu J."/>
            <person name="Minx P."/>
            <person name="Pepin K.H."/>
            <person name="Johnson M."/>
            <person name="Thiruvilangam P."/>
            <person name="Bhonagiri V."/>
            <person name="Nash W.E."/>
            <person name="Mardis E.R."/>
            <person name="Wilson R.K."/>
        </authorList>
    </citation>
    <scope>NUCLEOTIDE SEQUENCE [LARGE SCALE GENOMIC DNA]</scope>
    <source>
        <strain evidence="4 5">DSM 13279</strain>
    </source>
</reference>